<evidence type="ECO:0000256" key="2">
    <source>
        <dbReference type="ARBA" id="ARBA00022670"/>
    </source>
</evidence>
<reference evidence="7" key="1">
    <citation type="submission" date="2016-10" db="EMBL/GenBank/DDBJ databases">
        <authorList>
            <person name="Varghese N."/>
            <person name="Submissions S."/>
        </authorList>
    </citation>
    <scope>NUCLEOTIDE SEQUENCE [LARGE SCALE GENOMIC DNA]</scope>
    <source>
        <strain evidence="7">CGMCC 4.3506</strain>
    </source>
</reference>
<evidence type="ECO:0000313" key="7">
    <source>
        <dbReference type="Proteomes" id="UP000199623"/>
    </source>
</evidence>
<dbReference type="Proteomes" id="UP000199623">
    <property type="component" value="Unassembled WGS sequence"/>
</dbReference>
<evidence type="ECO:0000256" key="1">
    <source>
        <dbReference type="ARBA" id="ARBA00007074"/>
    </source>
</evidence>
<gene>
    <name evidence="6" type="ORF">SAMN05216553_104360</name>
</gene>
<accession>A0A1G7QAV7</accession>
<dbReference type="InterPro" id="IPR038765">
    <property type="entry name" value="Papain-like_cys_pep_sf"/>
</dbReference>
<name>A0A1G7QAV7_9PSEU</name>
<evidence type="ECO:0000256" key="4">
    <source>
        <dbReference type="ARBA" id="ARBA00022807"/>
    </source>
</evidence>
<dbReference type="EMBL" id="FNCC01000004">
    <property type="protein sequence ID" value="SDF95624.1"/>
    <property type="molecule type" value="Genomic_DNA"/>
</dbReference>
<sequence>MRKGAEIDIGAWTGAQHTKGRVVATGNQKPGDLVIWKRSGSKPDATTHVALFLGDDKILEASPPRNRQSVRISDLTSHGTPYSEVRRVFG</sequence>
<dbReference type="STRING" id="200378.SAMN05216553_104360"/>
<keyword evidence="3" id="KW-0378">Hydrolase</keyword>
<dbReference type="InterPro" id="IPR000064">
    <property type="entry name" value="NLP_P60_dom"/>
</dbReference>
<keyword evidence="2" id="KW-0645">Protease</keyword>
<protein>
    <submittedName>
        <fullName evidence="6">NlpC/P60 family protein</fullName>
    </submittedName>
</protein>
<organism evidence="6 7">
    <name type="scientific">Lentzea fradiae</name>
    <dbReference type="NCBI Taxonomy" id="200378"/>
    <lineage>
        <taxon>Bacteria</taxon>
        <taxon>Bacillati</taxon>
        <taxon>Actinomycetota</taxon>
        <taxon>Actinomycetes</taxon>
        <taxon>Pseudonocardiales</taxon>
        <taxon>Pseudonocardiaceae</taxon>
        <taxon>Lentzea</taxon>
    </lineage>
</organism>
<feature type="domain" description="NlpC/P60" evidence="5">
    <location>
        <begin position="5"/>
        <end position="77"/>
    </location>
</feature>
<keyword evidence="4" id="KW-0788">Thiol protease</keyword>
<dbReference type="AlphaFoldDB" id="A0A1G7QAV7"/>
<evidence type="ECO:0000256" key="3">
    <source>
        <dbReference type="ARBA" id="ARBA00022801"/>
    </source>
</evidence>
<evidence type="ECO:0000313" key="6">
    <source>
        <dbReference type="EMBL" id="SDF95624.1"/>
    </source>
</evidence>
<comment type="similarity">
    <text evidence="1">Belongs to the peptidase C40 family.</text>
</comment>
<dbReference type="Gene3D" id="3.90.1720.10">
    <property type="entry name" value="endopeptidase domain like (from Nostoc punctiforme)"/>
    <property type="match status" value="1"/>
</dbReference>
<dbReference type="GO" id="GO:0006508">
    <property type="term" value="P:proteolysis"/>
    <property type="evidence" value="ECO:0007669"/>
    <property type="project" value="UniProtKB-KW"/>
</dbReference>
<dbReference type="Pfam" id="PF00877">
    <property type="entry name" value="NLPC_P60"/>
    <property type="match status" value="1"/>
</dbReference>
<dbReference type="SUPFAM" id="SSF54001">
    <property type="entry name" value="Cysteine proteinases"/>
    <property type="match status" value="1"/>
</dbReference>
<dbReference type="GO" id="GO:0008234">
    <property type="term" value="F:cysteine-type peptidase activity"/>
    <property type="evidence" value="ECO:0007669"/>
    <property type="project" value="UniProtKB-KW"/>
</dbReference>
<proteinExistence type="inferred from homology"/>
<evidence type="ECO:0000259" key="5">
    <source>
        <dbReference type="Pfam" id="PF00877"/>
    </source>
</evidence>
<keyword evidence="7" id="KW-1185">Reference proteome</keyword>